<dbReference type="FunFam" id="2.40.110.10:FF:000011">
    <property type="entry name" value="Acyl-CoA dehydrogenase FadE34"/>
    <property type="match status" value="1"/>
</dbReference>
<keyword evidence="11" id="KW-1185">Reference proteome</keyword>
<dbReference type="Gene3D" id="1.20.140.10">
    <property type="entry name" value="Butyryl-CoA Dehydrogenase, subunit A, domain 3"/>
    <property type="match status" value="1"/>
</dbReference>
<keyword evidence="4 6" id="KW-0274">FAD</keyword>
<dbReference type="SUPFAM" id="SSF56645">
    <property type="entry name" value="Acyl-CoA dehydrogenase NM domain-like"/>
    <property type="match status" value="1"/>
</dbReference>
<comment type="cofactor">
    <cofactor evidence="1 6">
        <name>FAD</name>
        <dbReference type="ChEBI" id="CHEBI:57692"/>
    </cofactor>
</comment>
<keyword evidence="3 6" id="KW-0285">Flavoprotein</keyword>
<evidence type="ECO:0000256" key="3">
    <source>
        <dbReference type="ARBA" id="ARBA00022630"/>
    </source>
</evidence>
<comment type="caution">
    <text evidence="10">The sequence shown here is derived from an EMBL/GenBank/DDBJ whole genome shotgun (WGS) entry which is preliminary data.</text>
</comment>
<dbReference type="Pfam" id="PF00441">
    <property type="entry name" value="Acyl-CoA_dh_1"/>
    <property type="match status" value="1"/>
</dbReference>
<keyword evidence="5 6" id="KW-0560">Oxidoreductase</keyword>
<dbReference type="InterPro" id="IPR013786">
    <property type="entry name" value="AcylCoA_DH/ox_N"/>
</dbReference>
<dbReference type="InterPro" id="IPR009100">
    <property type="entry name" value="AcylCoA_DH/oxidase_NM_dom_sf"/>
</dbReference>
<dbReference type="GO" id="GO:0050660">
    <property type="term" value="F:flavin adenine dinucleotide binding"/>
    <property type="evidence" value="ECO:0007669"/>
    <property type="project" value="InterPro"/>
</dbReference>
<evidence type="ECO:0000256" key="2">
    <source>
        <dbReference type="ARBA" id="ARBA00009347"/>
    </source>
</evidence>
<dbReference type="InterPro" id="IPR036250">
    <property type="entry name" value="AcylCo_DH-like_C"/>
</dbReference>
<evidence type="ECO:0000256" key="1">
    <source>
        <dbReference type="ARBA" id="ARBA00001974"/>
    </source>
</evidence>
<evidence type="ECO:0000256" key="5">
    <source>
        <dbReference type="ARBA" id="ARBA00023002"/>
    </source>
</evidence>
<dbReference type="SUPFAM" id="SSF47203">
    <property type="entry name" value="Acyl-CoA dehydrogenase C-terminal domain-like"/>
    <property type="match status" value="1"/>
</dbReference>
<reference evidence="10 11" key="1">
    <citation type="submission" date="2020-08" db="EMBL/GenBank/DDBJ databases">
        <title>The genome sequence of type strain Novosphingobium piscinae KCTC 42194.</title>
        <authorList>
            <person name="Liu Y."/>
        </authorList>
    </citation>
    <scope>NUCLEOTIDE SEQUENCE [LARGE SCALE GENOMIC DNA]</scope>
    <source>
        <strain evidence="10 11">KCTC 42194</strain>
    </source>
</reference>
<dbReference type="Gene3D" id="1.10.540.10">
    <property type="entry name" value="Acyl-CoA dehydrogenase/oxidase, N-terminal domain"/>
    <property type="match status" value="1"/>
</dbReference>
<feature type="domain" description="Acyl-CoA dehydrogenase/oxidase C-terminal" evidence="7">
    <location>
        <begin position="238"/>
        <end position="405"/>
    </location>
</feature>
<dbReference type="Proteomes" id="UP000551327">
    <property type="component" value="Unassembled WGS sequence"/>
</dbReference>
<dbReference type="RefSeq" id="WP_185678871.1">
    <property type="nucleotide sequence ID" value="NZ_JACLAX010000006.1"/>
</dbReference>
<gene>
    <name evidence="10" type="ORF">H7F53_07460</name>
</gene>
<organism evidence="10 11">
    <name type="scientific">Novosphingobium piscinae</name>
    <dbReference type="NCBI Taxonomy" id="1507448"/>
    <lineage>
        <taxon>Bacteria</taxon>
        <taxon>Pseudomonadati</taxon>
        <taxon>Pseudomonadota</taxon>
        <taxon>Alphaproteobacteria</taxon>
        <taxon>Sphingomonadales</taxon>
        <taxon>Sphingomonadaceae</taxon>
        <taxon>Novosphingobium</taxon>
    </lineage>
</organism>
<dbReference type="Gene3D" id="2.40.110.10">
    <property type="entry name" value="Butyryl-CoA Dehydrogenase, subunit A, domain 2"/>
    <property type="match status" value="1"/>
</dbReference>
<name>A0A7X1FXR9_9SPHN</name>
<dbReference type="InterPro" id="IPR052161">
    <property type="entry name" value="Mycobact_Acyl-CoA_DH"/>
</dbReference>
<dbReference type="InterPro" id="IPR006091">
    <property type="entry name" value="Acyl-CoA_Oxase/DH_mid-dom"/>
</dbReference>
<evidence type="ECO:0000259" key="7">
    <source>
        <dbReference type="Pfam" id="PF00441"/>
    </source>
</evidence>
<dbReference type="PANTHER" id="PTHR43292">
    <property type="entry name" value="ACYL-COA DEHYDROGENASE"/>
    <property type="match status" value="1"/>
</dbReference>
<feature type="domain" description="Acyl-CoA oxidase/dehydrogenase middle" evidence="8">
    <location>
        <begin position="127"/>
        <end position="224"/>
    </location>
</feature>
<dbReference type="GO" id="GO:0005886">
    <property type="term" value="C:plasma membrane"/>
    <property type="evidence" value="ECO:0007669"/>
    <property type="project" value="TreeGrafter"/>
</dbReference>
<dbReference type="EMBL" id="JACLAX010000006">
    <property type="protein sequence ID" value="MBC2668976.1"/>
    <property type="molecule type" value="Genomic_DNA"/>
</dbReference>
<dbReference type="InterPro" id="IPR046373">
    <property type="entry name" value="Acyl-CoA_Oxase/DH_mid-dom_sf"/>
</dbReference>
<accession>A0A7X1FXR9</accession>
<sequence length="407" mass="44668">MDIDYSPSDAAFRDEVRAFLAAELPEAVRAGAAASPTVFVEPNIGQVWNAVLHRKGWLGYQWPAEHGGTGWPPLWRYIFEKECALAGAPNLTVLGLKLVAPVIWTFGNAAQQKHYLPRILSGEDYWCQGFSEPGSGSDLASLQCKAVLTHDPVRGDHYVLNGSKIWTTHAHHANRMFCLVRTDPEARKQAGISFLLVDLDQPGVSIRPILSTAGDHEVNQVFLEDVIVPVADRVGEEGQGWAIAKFLLENERGGSCHAPKLCYDLDRLEEAARTESDGRGGVMADDPHWRRRVARARLSAQALEMIELKIISEIAKGRQPGPQTSVTKLLASNLRQEIDLLAVDLYGAAGLQLEQSRPLYGDNAPHPVHSREAQLAAPRYLNSRAWTIFGGTNEVQANIIAKSVLGL</sequence>
<evidence type="ECO:0000313" key="10">
    <source>
        <dbReference type="EMBL" id="MBC2668976.1"/>
    </source>
</evidence>
<dbReference type="GO" id="GO:0016627">
    <property type="term" value="F:oxidoreductase activity, acting on the CH-CH group of donors"/>
    <property type="evidence" value="ECO:0007669"/>
    <property type="project" value="InterPro"/>
</dbReference>
<dbReference type="AlphaFoldDB" id="A0A7X1FXR9"/>
<dbReference type="PANTHER" id="PTHR43292:SF3">
    <property type="entry name" value="ACYL-COA DEHYDROGENASE FADE29"/>
    <property type="match status" value="1"/>
</dbReference>
<dbReference type="Pfam" id="PF02770">
    <property type="entry name" value="Acyl-CoA_dh_M"/>
    <property type="match status" value="1"/>
</dbReference>
<evidence type="ECO:0000256" key="6">
    <source>
        <dbReference type="RuleBase" id="RU362125"/>
    </source>
</evidence>
<evidence type="ECO:0000313" key="11">
    <source>
        <dbReference type="Proteomes" id="UP000551327"/>
    </source>
</evidence>
<feature type="domain" description="Acyl-CoA dehydrogenase/oxidase N-terminal" evidence="9">
    <location>
        <begin position="8"/>
        <end position="123"/>
    </location>
</feature>
<dbReference type="InterPro" id="IPR037069">
    <property type="entry name" value="AcylCoA_DH/ox_N_sf"/>
</dbReference>
<protein>
    <submittedName>
        <fullName evidence="10">Acyl-CoA dehydrogenase family protein</fullName>
    </submittedName>
</protein>
<comment type="similarity">
    <text evidence="2 6">Belongs to the acyl-CoA dehydrogenase family.</text>
</comment>
<dbReference type="InterPro" id="IPR009075">
    <property type="entry name" value="AcylCo_DH/oxidase_C"/>
</dbReference>
<evidence type="ECO:0000259" key="9">
    <source>
        <dbReference type="Pfam" id="PF02771"/>
    </source>
</evidence>
<evidence type="ECO:0000256" key="4">
    <source>
        <dbReference type="ARBA" id="ARBA00022827"/>
    </source>
</evidence>
<evidence type="ECO:0000259" key="8">
    <source>
        <dbReference type="Pfam" id="PF02770"/>
    </source>
</evidence>
<dbReference type="Pfam" id="PF02771">
    <property type="entry name" value="Acyl-CoA_dh_N"/>
    <property type="match status" value="1"/>
</dbReference>
<proteinExistence type="inferred from homology"/>